<dbReference type="CDD" id="cd18140">
    <property type="entry name" value="HLD_clamp_RFC"/>
    <property type="match status" value="1"/>
</dbReference>
<evidence type="ECO:0000256" key="1">
    <source>
        <dbReference type="ARBA" id="ARBA00004123"/>
    </source>
</evidence>
<dbReference type="SUPFAM" id="SSF52540">
    <property type="entry name" value="P-loop containing nucleoside triphosphate hydrolases"/>
    <property type="match status" value="1"/>
</dbReference>
<accession>A0AAV9HBV6</accession>
<dbReference type="PANTHER" id="PTHR11669">
    <property type="entry name" value="REPLICATION FACTOR C / DNA POLYMERASE III GAMMA-TAU SUBUNIT"/>
    <property type="match status" value="1"/>
</dbReference>
<reference evidence="9" key="1">
    <citation type="journal article" date="2023" name="Mol. Phylogenet. Evol.">
        <title>Genome-scale phylogeny and comparative genomics of the fungal order Sordariales.</title>
        <authorList>
            <person name="Hensen N."/>
            <person name="Bonometti L."/>
            <person name="Westerberg I."/>
            <person name="Brannstrom I.O."/>
            <person name="Guillou S."/>
            <person name="Cros-Aarteil S."/>
            <person name="Calhoun S."/>
            <person name="Haridas S."/>
            <person name="Kuo A."/>
            <person name="Mondo S."/>
            <person name="Pangilinan J."/>
            <person name="Riley R."/>
            <person name="LaButti K."/>
            <person name="Andreopoulos B."/>
            <person name="Lipzen A."/>
            <person name="Chen C."/>
            <person name="Yan M."/>
            <person name="Daum C."/>
            <person name="Ng V."/>
            <person name="Clum A."/>
            <person name="Steindorff A."/>
            <person name="Ohm R.A."/>
            <person name="Martin F."/>
            <person name="Silar P."/>
            <person name="Natvig D.O."/>
            <person name="Lalanne C."/>
            <person name="Gautier V."/>
            <person name="Ament-Velasquez S.L."/>
            <person name="Kruys A."/>
            <person name="Hutchinson M.I."/>
            <person name="Powell A.J."/>
            <person name="Barry K."/>
            <person name="Miller A.N."/>
            <person name="Grigoriev I.V."/>
            <person name="Debuchy R."/>
            <person name="Gladieux P."/>
            <person name="Hiltunen Thoren M."/>
            <person name="Johannesson H."/>
        </authorList>
    </citation>
    <scope>NUCLEOTIDE SEQUENCE</scope>
    <source>
        <strain evidence="9">PSN324</strain>
    </source>
</reference>
<dbReference type="Pfam" id="PF08542">
    <property type="entry name" value="Rep_fac_C"/>
    <property type="match status" value="1"/>
</dbReference>
<dbReference type="InterPro" id="IPR013748">
    <property type="entry name" value="Rep_factorC_C"/>
</dbReference>
<dbReference type="GO" id="GO:0016887">
    <property type="term" value="F:ATP hydrolysis activity"/>
    <property type="evidence" value="ECO:0007669"/>
    <property type="project" value="InterPro"/>
</dbReference>
<dbReference type="InterPro" id="IPR047854">
    <property type="entry name" value="RFC_lid"/>
</dbReference>
<dbReference type="SMART" id="SM00382">
    <property type="entry name" value="AAA"/>
    <property type="match status" value="1"/>
</dbReference>
<dbReference type="SUPFAM" id="SSF48019">
    <property type="entry name" value="post-AAA+ oligomerization domain-like"/>
    <property type="match status" value="1"/>
</dbReference>
<dbReference type="Pfam" id="PF00004">
    <property type="entry name" value="AAA"/>
    <property type="match status" value="1"/>
</dbReference>
<dbReference type="FunFam" id="1.20.272.10:FF:000004">
    <property type="entry name" value="Replication factor C subunit 5"/>
    <property type="match status" value="1"/>
</dbReference>
<dbReference type="Gene3D" id="1.10.8.60">
    <property type="match status" value="1"/>
</dbReference>
<evidence type="ECO:0000313" key="9">
    <source>
        <dbReference type="EMBL" id="KAK4457366.1"/>
    </source>
</evidence>
<proteinExistence type="inferred from homology"/>
<dbReference type="GO" id="GO:0005524">
    <property type="term" value="F:ATP binding"/>
    <property type="evidence" value="ECO:0007669"/>
    <property type="project" value="UniProtKB-KW"/>
</dbReference>
<dbReference type="EMBL" id="MU865119">
    <property type="protein sequence ID" value="KAK4457366.1"/>
    <property type="molecule type" value="Genomic_DNA"/>
</dbReference>
<keyword evidence="4" id="KW-0547">Nucleotide-binding</keyword>
<keyword evidence="10" id="KW-1185">Reference proteome</keyword>
<dbReference type="AlphaFoldDB" id="A0AAV9HBV6"/>
<dbReference type="GO" id="GO:0006281">
    <property type="term" value="P:DNA repair"/>
    <property type="evidence" value="ECO:0007669"/>
    <property type="project" value="TreeGrafter"/>
</dbReference>
<evidence type="ECO:0000256" key="3">
    <source>
        <dbReference type="ARBA" id="ARBA00022705"/>
    </source>
</evidence>
<evidence type="ECO:0000256" key="4">
    <source>
        <dbReference type="ARBA" id="ARBA00022741"/>
    </source>
</evidence>
<dbReference type="FunFam" id="1.10.8.60:FF:000028">
    <property type="entry name" value="Replication factor C subunit 5"/>
    <property type="match status" value="1"/>
</dbReference>
<comment type="caution">
    <text evidence="9">The sequence shown here is derived from an EMBL/GenBank/DDBJ whole genome shotgun (WGS) entry which is preliminary data.</text>
</comment>
<evidence type="ECO:0000256" key="2">
    <source>
        <dbReference type="ARBA" id="ARBA00005378"/>
    </source>
</evidence>
<dbReference type="CDD" id="cd00009">
    <property type="entry name" value="AAA"/>
    <property type="match status" value="1"/>
</dbReference>
<feature type="domain" description="AAA+ ATPase" evidence="8">
    <location>
        <begin position="74"/>
        <end position="214"/>
    </location>
</feature>
<evidence type="ECO:0000259" key="8">
    <source>
        <dbReference type="SMART" id="SM00382"/>
    </source>
</evidence>
<keyword evidence="3" id="KW-0235">DNA replication</keyword>
<dbReference type="GO" id="GO:0031390">
    <property type="term" value="C:Ctf18 RFC-like complex"/>
    <property type="evidence" value="ECO:0007669"/>
    <property type="project" value="TreeGrafter"/>
</dbReference>
<evidence type="ECO:0000313" key="10">
    <source>
        <dbReference type="Proteomes" id="UP001321749"/>
    </source>
</evidence>
<dbReference type="GO" id="GO:0003689">
    <property type="term" value="F:DNA clamp loader activity"/>
    <property type="evidence" value="ECO:0007669"/>
    <property type="project" value="TreeGrafter"/>
</dbReference>
<dbReference type="NCBIfam" id="NF001679">
    <property type="entry name" value="PRK00440.1"/>
    <property type="match status" value="1"/>
</dbReference>
<dbReference type="Proteomes" id="UP001321749">
    <property type="component" value="Unassembled WGS sequence"/>
</dbReference>
<dbReference type="PANTHER" id="PTHR11669:SF9">
    <property type="entry name" value="REPLICATION FACTOR C SUBUNIT 5"/>
    <property type="match status" value="1"/>
</dbReference>
<organism evidence="9 10">
    <name type="scientific">Cladorrhinum samala</name>
    <dbReference type="NCBI Taxonomy" id="585594"/>
    <lineage>
        <taxon>Eukaryota</taxon>
        <taxon>Fungi</taxon>
        <taxon>Dikarya</taxon>
        <taxon>Ascomycota</taxon>
        <taxon>Pezizomycotina</taxon>
        <taxon>Sordariomycetes</taxon>
        <taxon>Sordariomycetidae</taxon>
        <taxon>Sordariales</taxon>
        <taxon>Podosporaceae</taxon>
        <taxon>Cladorrhinum</taxon>
    </lineage>
</organism>
<dbReference type="InterPro" id="IPR008921">
    <property type="entry name" value="DNA_pol3_clamp-load_cplx_C"/>
</dbReference>
<dbReference type="Gene3D" id="1.20.272.10">
    <property type="match status" value="1"/>
</dbReference>
<evidence type="ECO:0000256" key="5">
    <source>
        <dbReference type="ARBA" id="ARBA00022840"/>
    </source>
</evidence>
<dbReference type="InterPro" id="IPR003593">
    <property type="entry name" value="AAA+_ATPase"/>
</dbReference>
<dbReference type="GO" id="GO:0006271">
    <property type="term" value="P:DNA strand elongation involved in DNA replication"/>
    <property type="evidence" value="ECO:0007669"/>
    <property type="project" value="UniProtKB-ARBA"/>
</dbReference>
<evidence type="ECO:0000256" key="6">
    <source>
        <dbReference type="ARBA" id="ARBA00023242"/>
    </source>
</evidence>
<keyword evidence="6" id="KW-0539">Nucleus</keyword>
<dbReference type="FunFam" id="3.40.50.300:FF:000129">
    <property type="entry name" value="Replication factor C subunit 5"/>
    <property type="match status" value="1"/>
</dbReference>
<dbReference type="InterPro" id="IPR027417">
    <property type="entry name" value="P-loop_NTPase"/>
</dbReference>
<gene>
    <name evidence="9" type="ORF">QBC42DRAFT_212859</name>
</gene>
<dbReference type="GO" id="GO:0003677">
    <property type="term" value="F:DNA binding"/>
    <property type="evidence" value="ECO:0007669"/>
    <property type="project" value="InterPro"/>
</dbReference>
<comment type="subcellular location">
    <subcellularLocation>
        <location evidence="1">Nucleus</location>
    </subcellularLocation>
</comment>
<protein>
    <recommendedName>
        <fullName evidence="7">Replication factor C subunit 3</fullName>
    </recommendedName>
</protein>
<evidence type="ECO:0000256" key="7">
    <source>
        <dbReference type="ARBA" id="ARBA00070184"/>
    </source>
</evidence>
<comment type="similarity">
    <text evidence="2">Belongs to the activator 1 small subunits family.</text>
</comment>
<keyword evidence="5" id="KW-0067">ATP-binding</keyword>
<reference evidence="9" key="2">
    <citation type="submission" date="2023-06" db="EMBL/GenBank/DDBJ databases">
        <authorList>
            <consortium name="Lawrence Berkeley National Laboratory"/>
            <person name="Mondo S.J."/>
            <person name="Hensen N."/>
            <person name="Bonometti L."/>
            <person name="Westerberg I."/>
            <person name="Brannstrom I.O."/>
            <person name="Guillou S."/>
            <person name="Cros-Aarteil S."/>
            <person name="Calhoun S."/>
            <person name="Haridas S."/>
            <person name="Kuo A."/>
            <person name="Pangilinan J."/>
            <person name="Riley R."/>
            <person name="Labutti K."/>
            <person name="Andreopoulos B."/>
            <person name="Lipzen A."/>
            <person name="Chen C."/>
            <person name="Yanf M."/>
            <person name="Daum C."/>
            <person name="Ng V."/>
            <person name="Clum A."/>
            <person name="Steindorff A."/>
            <person name="Ohm R."/>
            <person name="Martin F."/>
            <person name="Silar P."/>
            <person name="Natvig D."/>
            <person name="Lalanne C."/>
            <person name="Gautier V."/>
            <person name="Ament-Velasquez S.L."/>
            <person name="Kruys A."/>
            <person name="Hutchinson M.I."/>
            <person name="Powell A.J."/>
            <person name="Barry K."/>
            <person name="Miller A.N."/>
            <person name="Grigoriev I.V."/>
            <person name="Debuchy R."/>
            <person name="Gladieux P."/>
            <person name="Thoren M.H."/>
            <person name="Johannesson H."/>
        </authorList>
    </citation>
    <scope>NUCLEOTIDE SEQUENCE</scope>
    <source>
        <strain evidence="9">PSN324</strain>
    </source>
</reference>
<dbReference type="GO" id="GO:0031389">
    <property type="term" value="C:Rad17 RFC-like complex"/>
    <property type="evidence" value="ECO:0007669"/>
    <property type="project" value="TreeGrafter"/>
</dbReference>
<dbReference type="InterPro" id="IPR050238">
    <property type="entry name" value="DNA_Rep/Repair_Clamp_Loader"/>
</dbReference>
<dbReference type="Gene3D" id="3.40.50.300">
    <property type="entry name" value="P-loop containing nucleotide triphosphate hydrolases"/>
    <property type="match status" value="1"/>
</dbReference>
<dbReference type="GO" id="GO:0005663">
    <property type="term" value="C:DNA replication factor C complex"/>
    <property type="evidence" value="ECO:0007669"/>
    <property type="project" value="TreeGrafter"/>
</dbReference>
<dbReference type="GO" id="GO:0031391">
    <property type="term" value="C:Elg1 RFC-like complex"/>
    <property type="evidence" value="ECO:0007669"/>
    <property type="project" value="TreeGrafter"/>
</dbReference>
<sequence>MSDFEDEMDVDVAPSKDVTFSSEVSKGKRSAANLPVEAEDSLPWVEKYRPATLDDVSGHQDILATINKFLDSNRLPHLLLYGPPGTGKTSTILALARRIYGAENLRQMVLELNASDDRGIDVVREQIKTFASTRQIFNLGAAQASSRTGLATFKLIILDEADAMTNTAQMALRRIMEKYTANTRFCIIANYSHKLSPALLSRCTRFRFSPLKERDIRVLVDKVIDEEGVKIMPEATESLVRLSKGDMRRALNVLQACHASSTPLQVRGQPKVAEKDIVRETITVETIYNCVAAPPPDAIKKIVDTLLSTSDVTSCLATINTIKVAQGLALADIITAISEELVKLEVKPEVMITWLDALAEVEHRVASGASEAIQTGAVVGAIRNGVELMG</sequence>
<keyword evidence="9" id="KW-0378">Hydrolase</keyword>
<dbReference type="InterPro" id="IPR003959">
    <property type="entry name" value="ATPase_AAA_core"/>
</dbReference>
<name>A0AAV9HBV6_9PEZI</name>